<dbReference type="Gene3D" id="3.40.50.300">
    <property type="entry name" value="P-loop containing nucleotide triphosphate hydrolases"/>
    <property type="match status" value="1"/>
</dbReference>
<evidence type="ECO:0000256" key="1">
    <source>
        <dbReference type="ARBA" id="ARBA00008846"/>
    </source>
</evidence>
<feature type="compositionally biased region" description="Low complexity" evidence="3">
    <location>
        <begin position="120"/>
        <end position="137"/>
    </location>
</feature>
<dbReference type="PANTHER" id="PTHR45775">
    <property type="entry name" value="RAD, GEM/KIR FAMILY MEMBER 2, ISOFORM C"/>
    <property type="match status" value="1"/>
</dbReference>
<dbReference type="InterPro" id="IPR027417">
    <property type="entry name" value="P-loop_NTPase"/>
</dbReference>
<feature type="compositionally biased region" description="Basic and acidic residues" evidence="3">
    <location>
        <begin position="57"/>
        <end position="75"/>
    </location>
</feature>
<dbReference type="InterPro" id="IPR001806">
    <property type="entry name" value="Small_GTPase"/>
</dbReference>
<dbReference type="SMART" id="SM00175">
    <property type="entry name" value="RAB"/>
    <property type="match status" value="1"/>
</dbReference>
<protein>
    <submittedName>
        <fullName evidence="4">Uncharacterized protein</fullName>
    </submittedName>
</protein>
<feature type="region of interest" description="Disordered" evidence="3">
    <location>
        <begin position="1"/>
        <end position="137"/>
    </location>
</feature>
<comment type="similarity">
    <text evidence="1">Belongs to the small GTPase superfamily. RGK family.</text>
</comment>
<dbReference type="Proteomes" id="UP001519460">
    <property type="component" value="Unassembled WGS sequence"/>
</dbReference>
<reference evidence="4 5" key="1">
    <citation type="journal article" date="2023" name="Sci. Data">
        <title>Genome assembly of the Korean intertidal mud-creeper Batillaria attramentaria.</title>
        <authorList>
            <person name="Patra A.K."/>
            <person name="Ho P.T."/>
            <person name="Jun S."/>
            <person name="Lee S.J."/>
            <person name="Kim Y."/>
            <person name="Won Y.J."/>
        </authorList>
    </citation>
    <scope>NUCLEOTIDE SEQUENCE [LARGE SCALE GENOMIC DNA]</scope>
    <source>
        <strain evidence="4">Wonlab-2016</strain>
    </source>
</reference>
<dbReference type="Pfam" id="PF00071">
    <property type="entry name" value="Ras"/>
    <property type="match status" value="1"/>
</dbReference>
<accession>A0ABD0LE70</accession>
<evidence type="ECO:0000256" key="2">
    <source>
        <dbReference type="ARBA" id="ARBA00022553"/>
    </source>
</evidence>
<comment type="caution">
    <text evidence="4">The sequence shown here is derived from an EMBL/GenBank/DDBJ whole genome shotgun (WGS) entry which is preliminary data.</text>
</comment>
<feature type="compositionally biased region" description="Basic and acidic residues" evidence="3">
    <location>
        <begin position="30"/>
        <end position="42"/>
    </location>
</feature>
<evidence type="ECO:0000256" key="3">
    <source>
        <dbReference type="SAM" id="MobiDB-lite"/>
    </source>
</evidence>
<dbReference type="PANTHER" id="PTHR45775:SF6">
    <property type="entry name" value="RAD, GEM_KIR FAMILY MEMBER 2, ISOFORM C"/>
    <property type="match status" value="1"/>
</dbReference>
<keyword evidence="2" id="KW-0597">Phosphoprotein</keyword>
<dbReference type="EMBL" id="JACVVK020000056">
    <property type="protein sequence ID" value="KAK7497723.1"/>
    <property type="molecule type" value="Genomic_DNA"/>
</dbReference>
<dbReference type="SUPFAM" id="SSF52540">
    <property type="entry name" value="P-loop containing nucleoside triphosphate hydrolases"/>
    <property type="match status" value="1"/>
</dbReference>
<dbReference type="SMART" id="SM00173">
    <property type="entry name" value="RAS"/>
    <property type="match status" value="1"/>
</dbReference>
<dbReference type="InterPro" id="IPR051641">
    <property type="entry name" value="RGK_GTP-binding_reg"/>
</dbReference>
<keyword evidence="5" id="KW-1185">Reference proteome</keyword>
<name>A0ABD0LE70_9CAEN</name>
<evidence type="ECO:0000313" key="5">
    <source>
        <dbReference type="Proteomes" id="UP001519460"/>
    </source>
</evidence>
<dbReference type="PRINTS" id="PR00449">
    <property type="entry name" value="RASTRNSFRMNG"/>
</dbReference>
<proteinExistence type="inferred from homology"/>
<sequence length="353" mass="39281">MPEKYLNVSPVREVSSAPNSRSCSFKVNKRPKELDLDMDQRPRTNSLPPFPGRRQRHASDGSTQEKDREPRENLCRVRSFKMTSKGLVNHGDSFKRRSTHSLMSTGSANTDQSDQRPRTLSVASEESSGVLSGSGSCSPPSYFRVALLGAPGVGKSALVRQFMTSEYRGTFDIATPDAEDPETTVSVLLDGEESMIEFVDDIQDTEVDKMRADAFVVVFSLSDAASYHTAVNSLRHLRVDLGLDRAVVLVGNKVDLARQRRVNSRDARLLATKYDCEYEETSAALNHRVDELLVSILSQIRHKLFPPADTLLPPEPVTITCRSPSPRRAMSFLSKLFNQTKKKAKSCDNLLMD</sequence>
<feature type="compositionally biased region" description="Polar residues" evidence="3">
    <location>
        <begin position="100"/>
        <end position="112"/>
    </location>
</feature>
<dbReference type="AlphaFoldDB" id="A0ABD0LE70"/>
<organism evidence="4 5">
    <name type="scientific">Batillaria attramentaria</name>
    <dbReference type="NCBI Taxonomy" id="370345"/>
    <lineage>
        <taxon>Eukaryota</taxon>
        <taxon>Metazoa</taxon>
        <taxon>Spiralia</taxon>
        <taxon>Lophotrochozoa</taxon>
        <taxon>Mollusca</taxon>
        <taxon>Gastropoda</taxon>
        <taxon>Caenogastropoda</taxon>
        <taxon>Sorbeoconcha</taxon>
        <taxon>Cerithioidea</taxon>
        <taxon>Batillariidae</taxon>
        <taxon>Batillaria</taxon>
    </lineage>
</organism>
<feature type="compositionally biased region" description="Polar residues" evidence="3">
    <location>
        <begin position="16"/>
        <end position="25"/>
    </location>
</feature>
<gene>
    <name evidence="4" type="ORF">BaRGS_00011118</name>
</gene>
<evidence type="ECO:0000313" key="4">
    <source>
        <dbReference type="EMBL" id="KAK7497723.1"/>
    </source>
</evidence>
<dbReference type="PROSITE" id="PS51421">
    <property type="entry name" value="RAS"/>
    <property type="match status" value="1"/>
</dbReference>
<dbReference type="PROSITE" id="PS51419">
    <property type="entry name" value="RAB"/>
    <property type="match status" value="1"/>
</dbReference>